<sequence length="166" mass="18608">MSAEIRLSTSQLLEELEQLKVWSGPKIAKVFRKTQIPGYELAPIGSGGFINYREKFFFITNAHVVQTIESGDLFGKIVVPFKDHGNEIVRFISCKMDEELDVAVLEIDPVQAQSDSDKLFVDQQCFQDPTQYLDACNFAFVHGFPASQTNVESDGRTILVETTSLP</sequence>
<evidence type="ECO:0008006" key="4">
    <source>
        <dbReference type="Google" id="ProtNLM"/>
    </source>
</evidence>
<evidence type="ECO:0000313" key="2">
    <source>
        <dbReference type="EMBL" id="MCZ8517477.1"/>
    </source>
</evidence>
<protein>
    <recommendedName>
        <fullName evidence="4">Serine protease</fullName>
    </recommendedName>
</protein>
<accession>A0ABT4QKZ1</accession>
<dbReference type="SUPFAM" id="SSF50494">
    <property type="entry name" value="Trypsin-like serine proteases"/>
    <property type="match status" value="1"/>
</dbReference>
<dbReference type="Gene3D" id="2.40.10.10">
    <property type="entry name" value="Trypsin-like serine proteases"/>
    <property type="match status" value="1"/>
</dbReference>
<keyword evidence="1" id="KW-0378">Hydrolase</keyword>
<keyword evidence="1" id="KW-0720">Serine protease</keyword>
<dbReference type="InterPro" id="IPR043504">
    <property type="entry name" value="Peptidase_S1_PA_chymotrypsin"/>
</dbReference>
<gene>
    <name evidence="2" type="ORF">O9H85_35095</name>
</gene>
<dbReference type="RefSeq" id="WP_269886003.1">
    <property type="nucleotide sequence ID" value="NZ_JAQAGZ010000039.1"/>
</dbReference>
<keyword evidence="1" id="KW-0645">Protease</keyword>
<reference evidence="2 3" key="1">
    <citation type="submission" date="2022-12" db="EMBL/GenBank/DDBJ databases">
        <title>Draft genome sequence of Paenibacillus sp. dW9.</title>
        <authorList>
            <person name="Choi E.-W."/>
            <person name="Kim D.-U."/>
        </authorList>
    </citation>
    <scope>NUCLEOTIDE SEQUENCE [LARGE SCALE GENOMIC DNA]</scope>
    <source>
        <strain evidence="3">dW9</strain>
    </source>
</reference>
<dbReference type="InterPro" id="IPR009003">
    <property type="entry name" value="Peptidase_S1_PA"/>
</dbReference>
<dbReference type="Proteomes" id="UP001527882">
    <property type="component" value="Unassembled WGS sequence"/>
</dbReference>
<name>A0ABT4QKZ1_9BACL</name>
<evidence type="ECO:0000313" key="3">
    <source>
        <dbReference type="Proteomes" id="UP001527882"/>
    </source>
</evidence>
<organism evidence="2 3">
    <name type="scientific">Paenibacillus gyeongsangnamensis</name>
    <dbReference type="NCBI Taxonomy" id="3388067"/>
    <lineage>
        <taxon>Bacteria</taxon>
        <taxon>Bacillati</taxon>
        <taxon>Bacillota</taxon>
        <taxon>Bacilli</taxon>
        <taxon>Bacillales</taxon>
        <taxon>Paenibacillaceae</taxon>
        <taxon>Paenibacillus</taxon>
    </lineage>
</organism>
<dbReference type="EMBL" id="JAQAGZ010000039">
    <property type="protein sequence ID" value="MCZ8517477.1"/>
    <property type="molecule type" value="Genomic_DNA"/>
</dbReference>
<evidence type="ECO:0000256" key="1">
    <source>
        <dbReference type="ARBA" id="ARBA00022825"/>
    </source>
</evidence>
<keyword evidence="3" id="KW-1185">Reference proteome</keyword>
<comment type="caution">
    <text evidence="2">The sequence shown here is derived from an EMBL/GenBank/DDBJ whole genome shotgun (WGS) entry which is preliminary data.</text>
</comment>
<proteinExistence type="predicted"/>